<dbReference type="InterPro" id="IPR041854">
    <property type="entry name" value="BFD-like_2Fe2S-bd_dom_sf"/>
</dbReference>
<evidence type="ECO:0000259" key="20">
    <source>
        <dbReference type="Pfam" id="PF07992"/>
    </source>
</evidence>
<dbReference type="PRINTS" id="PR00397">
    <property type="entry name" value="SIROHAEM"/>
</dbReference>
<evidence type="ECO:0000313" key="22">
    <source>
        <dbReference type="EMBL" id="APZ42884.1"/>
    </source>
</evidence>
<evidence type="ECO:0000256" key="2">
    <source>
        <dbReference type="ARBA" id="ARBA00005096"/>
    </source>
</evidence>
<dbReference type="OrthoDB" id="9768666at2"/>
<dbReference type="Pfam" id="PF18267">
    <property type="entry name" value="Rubredoxin_C"/>
    <property type="match status" value="1"/>
</dbReference>
<keyword evidence="23" id="KW-1185">Reference proteome</keyword>
<evidence type="ECO:0000256" key="9">
    <source>
        <dbReference type="ARBA" id="ARBA00022827"/>
    </source>
</evidence>
<dbReference type="Proteomes" id="UP000243807">
    <property type="component" value="Chromosome"/>
</dbReference>
<name>A0A1P8UGJ4_9GAMM</name>
<evidence type="ECO:0000256" key="15">
    <source>
        <dbReference type="PIRNR" id="PIRNR037149"/>
    </source>
</evidence>
<dbReference type="RefSeq" id="WP_076836532.1">
    <property type="nucleotide sequence ID" value="NZ_CP019434.1"/>
</dbReference>
<dbReference type="PANTHER" id="PTHR43809:SF1">
    <property type="entry name" value="NITRITE REDUCTASE (NADH) LARGE SUBUNIT"/>
    <property type="match status" value="1"/>
</dbReference>
<dbReference type="PRINTS" id="PR00411">
    <property type="entry name" value="PNDRDTASEI"/>
</dbReference>
<dbReference type="InterPro" id="IPR036188">
    <property type="entry name" value="FAD/NAD-bd_sf"/>
</dbReference>
<dbReference type="Gene3D" id="3.30.390.30">
    <property type="match status" value="1"/>
</dbReference>
<dbReference type="NCBIfam" id="TIGR02374">
    <property type="entry name" value="nitri_red_nirB"/>
    <property type="match status" value="1"/>
</dbReference>
<feature type="domain" description="Nitrite/sulphite reductase 4Fe-4S" evidence="17">
    <location>
        <begin position="635"/>
        <end position="773"/>
    </location>
</feature>
<evidence type="ECO:0000313" key="23">
    <source>
        <dbReference type="Proteomes" id="UP000243807"/>
    </source>
</evidence>
<evidence type="ECO:0000256" key="5">
    <source>
        <dbReference type="ARBA" id="ARBA00022617"/>
    </source>
</evidence>
<comment type="pathway">
    <text evidence="2">Nitrogen metabolism; nitrate reduction (assimilation).</text>
</comment>
<dbReference type="InterPro" id="IPR052034">
    <property type="entry name" value="NasD-like"/>
</dbReference>
<evidence type="ECO:0000256" key="7">
    <source>
        <dbReference type="ARBA" id="ARBA00022714"/>
    </source>
</evidence>
<gene>
    <name evidence="22" type="ORF">BW247_07085</name>
</gene>
<protein>
    <submittedName>
        <fullName evidence="22">Nitrite reductase large subunit</fullName>
    </submittedName>
</protein>
<dbReference type="KEGG" id="afy:BW247_07085"/>
<dbReference type="InterPro" id="IPR045854">
    <property type="entry name" value="NO2/SO3_Rdtase_4Fe4S_sf"/>
</dbReference>
<dbReference type="Pfam" id="PF04324">
    <property type="entry name" value="Fer2_BFD"/>
    <property type="match status" value="2"/>
</dbReference>
<dbReference type="InterPro" id="IPR006067">
    <property type="entry name" value="NO2/SO3_Rdtase_4Fe4S_dom"/>
</dbReference>
<keyword evidence="11 16" id="KW-0408">Iron</keyword>
<dbReference type="PRINTS" id="PR00368">
    <property type="entry name" value="FADPNR"/>
</dbReference>
<evidence type="ECO:0000259" key="19">
    <source>
        <dbReference type="Pfam" id="PF04324"/>
    </source>
</evidence>
<evidence type="ECO:0000256" key="4">
    <source>
        <dbReference type="ARBA" id="ARBA00022485"/>
    </source>
</evidence>
<evidence type="ECO:0000256" key="16">
    <source>
        <dbReference type="PIRSR" id="PIRSR037149-1"/>
    </source>
</evidence>
<keyword evidence="4 16" id="KW-0004">4Fe-4S</keyword>
<dbReference type="InterPro" id="IPR006066">
    <property type="entry name" value="NO2/SO3_Rdtase_FeS/sirohaem_BS"/>
</dbReference>
<dbReference type="AlphaFoldDB" id="A0A1P8UGJ4"/>
<dbReference type="GO" id="GO:0050661">
    <property type="term" value="F:NADP binding"/>
    <property type="evidence" value="ECO:0007669"/>
    <property type="project" value="UniProtKB-UniRule"/>
</dbReference>
<feature type="binding site" evidence="16">
    <location>
        <position position="684"/>
    </location>
    <ligand>
        <name>[4Fe-4S] cluster</name>
        <dbReference type="ChEBI" id="CHEBI:49883"/>
    </ligand>
</feature>
<evidence type="ECO:0000256" key="6">
    <source>
        <dbReference type="ARBA" id="ARBA00022630"/>
    </source>
</evidence>
<dbReference type="Pfam" id="PF01077">
    <property type="entry name" value="NIR_SIR"/>
    <property type="match status" value="1"/>
</dbReference>
<dbReference type="EMBL" id="CP019434">
    <property type="protein sequence ID" value="APZ42884.1"/>
    <property type="molecule type" value="Genomic_DNA"/>
</dbReference>
<keyword evidence="10" id="KW-0560">Oxidoreductase</keyword>
<keyword evidence="12 16" id="KW-0411">Iron-sulfur</keyword>
<dbReference type="GO" id="GO:0051537">
    <property type="term" value="F:2 iron, 2 sulfur cluster binding"/>
    <property type="evidence" value="ECO:0007669"/>
    <property type="project" value="UniProtKB-KW"/>
</dbReference>
<comment type="cofactor">
    <cofactor evidence="16">
        <name>[4Fe-4S] cluster</name>
        <dbReference type="ChEBI" id="CHEBI:49883"/>
    </cofactor>
    <text evidence="16">Binds 1 [4Fe-4S] cluster per subunit.</text>
</comment>
<dbReference type="Pfam" id="PF07992">
    <property type="entry name" value="Pyr_redox_2"/>
    <property type="match status" value="1"/>
</dbReference>
<dbReference type="PROSITE" id="PS00365">
    <property type="entry name" value="NIR_SIR"/>
    <property type="match status" value="1"/>
</dbReference>
<dbReference type="GO" id="GO:0020037">
    <property type="term" value="F:heme binding"/>
    <property type="evidence" value="ECO:0007669"/>
    <property type="project" value="InterPro"/>
</dbReference>
<comment type="cofactor">
    <cofactor evidence="1 15">
        <name>FAD</name>
        <dbReference type="ChEBI" id="CHEBI:57692"/>
    </cofactor>
</comment>
<evidence type="ECO:0000256" key="10">
    <source>
        <dbReference type="ARBA" id="ARBA00023002"/>
    </source>
</evidence>
<dbReference type="STRING" id="1765967.BW247_07085"/>
<dbReference type="InterPro" id="IPR016156">
    <property type="entry name" value="FAD/NAD-linked_Rdtase_dimer_sf"/>
</dbReference>
<dbReference type="GO" id="GO:0050660">
    <property type="term" value="F:flavin adenine dinucleotide binding"/>
    <property type="evidence" value="ECO:0007669"/>
    <property type="project" value="UniProtKB-UniRule"/>
</dbReference>
<dbReference type="InterPro" id="IPR036136">
    <property type="entry name" value="Nit/Sulf_reduc_fer-like_dom_sf"/>
</dbReference>
<dbReference type="SUPFAM" id="SSF56014">
    <property type="entry name" value="Nitrite and sulphite reductase 4Fe-4S domain-like"/>
    <property type="match status" value="1"/>
</dbReference>
<accession>A0A1P8UGJ4</accession>
<evidence type="ECO:0000256" key="12">
    <source>
        <dbReference type="ARBA" id="ARBA00023014"/>
    </source>
</evidence>
<dbReference type="InterPro" id="IPR023753">
    <property type="entry name" value="FAD/NAD-binding_dom"/>
</dbReference>
<dbReference type="CDD" id="cd19943">
    <property type="entry name" value="NirB_Fer2_BFD-like_1"/>
    <property type="match status" value="1"/>
</dbReference>
<dbReference type="PIRSF" id="PIRSF037149">
    <property type="entry name" value="NirB"/>
    <property type="match status" value="1"/>
</dbReference>
<feature type="domain" description="NADH-rubredoxin oxidoreductase C-terminal" evidence="21">
    <location>
        <begin position="318"/>
        <end position="383"/>
    </location>
</feature>
<evidence type="ECO:0000256" key="11">
    <source>
        <dbReference type="ARBA" id="ARBA00023004"/>
    </source>
</evidence>
<sequence length="815" mass="89066">MTQRKKLVLVGNGMAGMRTLEELLKLSDTLYDITVFGAEPHGNYNRIMLSPVLAGEKTVDDIILNDDAWYAERGITLHKGKQVTKIDRVRRRVEAADGTSAEYDRLILATGSNPFIIPVPGHDKQGVVGFRDIEDVDHMIAAAGDHQHAVVIGGGLLGLEAANGLLKQGMQVTVVHLIDQLMERQLDPAASGLLQQALAQRGLNFKMKAQTSEILGEDRVTGVRFADGSEVEAGLVVMAAGIRPNIALAQSAGLHCERGIMVDDTMLTYDPRIYAVGECVQHRGALYGLVAPLFEQAKVCANHLARYGIARYQGSVTSTKLKVTGIDLFSAGNFNGGEGTEEMVFQDAARGIYRKLVLKDDRIDGAVMYGDTLDGPWYFQLMRDAADIADIRENLLFGQAHIGDTGHGDEETRIANLPDDAEICGCNGVCKGEIVKTITAKKLFTLEDVRLHTKASSSCGSCTGLVENILAVTVGGDYSTAPSRKPLCGCTEATHDEVRAAIVGQKLKTMPAVFRALNWNNDTGCPTCRPALNYYLLCAWPGEYEDDKQSRFINERAHGNIQKDGTYSVVPRIWGGVTNPAELRAIAEVAEKYQVPTVKFTGGQRLDLLGVKKEDLPAMWGDLAAAGFVSGHAYGKALRTVKTCVGSEWCRFGTQDSTGLGVRLERLTWGSWMPHKFKFGVSGCPRNCAESNVKDVGVVCVDSGYELHIGGNGGTKVRATDFLCKVATEDEVLEYSAAFIQLYREQAHYLERTAPWVERVGVSYVKRCIVEDTAQRAALYERFMYSQTFAQVDPWKARAEGMDADEFKPMLEVQA</sequence>
<evidence type="ECO:0000259" key="21">
    <source>
        <dbReference type="Pfam" id="PF18267"/>
    </source>
</evidence>
<dbReference type="SUPFAM" id="SSF55124">
    <property type="entry name" value="Nitrite/Sulfite reductase N-terminal domain-like"/>
    <property type="match status" value="1"/>
</dbReference>
<keyword evidence="7" id="KW-0001">2Fe-2S</keyword>
<dbReference type="GO" id="GO:0046872">
    <property type="term" value="F:metal ion binding"/>
    <property type="evidence" value="ECO:0007669"/>
    <property type="project" value="UniProtKB-KW"/>
</dbReference>
<dbReference type="InterPro" id="IPR005117">
    <property type="entry name" value="NiRdtase/SiRdtase_haem-b_fer"/>
</dbReference>
<feature type="binding site" evidence="16">
    <location>
        <position position="650"/>
    </location>
    <ligand>
        <name>[4Fe-4S] cluster</name>
        <dbReference type="ChEBI" id="CHEBI:49883"/>
    </ligand>
</feature>
<evidence type="ECO:0000256" key="1">
    <source>
        <dbReference type="ARBA" id="ARBA00001974"/>
    </source>
</evidence>
<dbReference type="Gene3D" id="3.50.50.60">
    <property type="entry name" value="FAD/NAD(P)-binding domain"/>
    <property type="match status" value="2"/>
</dbReference>
<comment type="cofactor">
    <cofactor evidence="16">
        <name>siroheme</name>
        <dbReference type="ChEBI" id="CHEBI:60052"/>
    </cofactor>
    <text evidence="16">Binds 1 siroheme per subunit.</text>
</comment>
<dbReference type="CDD" id="cd19944">
    <property type="entry name" value="NirB_Fer2_BFD-like_2"/>
    <property type="match status" value="1"/>
</dbReference>
<keyword evidence="8 16" id="KW-0479">Metal-binding</keyword>
<dbReference type="InterPro" id="IPR007419">
    <property type="entry name" value="BFD-like_2Fe2S-bd_dom"/>
</dbReference>
<reference evidence="22 23" key="1">
    <citation type="submission" date="2017-01" db="EMBL/GenBank/DDBJ databases">
        <title>Draft sequence of Acidihalobacter ferrooxidans strain DSM 14175 (strain V8).</title>
        <authorList>
            <person name="Khaleque H.N."/>
            <person name="Ramsay J.P."/>
            <person name="Murphy R.J.T."/>
            <person name="Kaksonen A.H."/>
            <person name="Boxall N.J."/>
            <person name="Watkin E.L.J."/>
        </authorList>
    </citation>
    <scope>NUCLEOTIDE SEQUENCE [LARGE SCALE GENOMIC DNA]</scope>
    <source>
        <strain evidence="22 23">V8</strain>
    </source>
</reference>
<evidence type="ECO:0000256" key="14">
    <source>
        <dbReference type="ARBA" id="ARBA00034078"/>
    </source>
</evidence>
<dbReference type="Pfam" id="PF03460">
    <property type="entry name" value="NIR_SIR_ferr"/>
    <property type="match status" value="1"/>
</dbReference>
<keyword evidence="5 16" id="KW-0349">Heme</keyword>
<dbReference type="InterPro" id="IPR012744">
    <property type="entry name" value="Nitri_red_NirB"/>
</dbReference>
<comment type="cofactor">
    <cofactor evidence="14">
        <name>[2Fe-2S] cluster</name>
        <dbReference type="ChEBI" id="CHEBI:190135"/>
    </cofactor>
</comment>
<keyword evidence="13 15" id="KW-0534">Nitrate assimilation</keyword>
<dbReference type="Gene3D" id="3.30.413.10">
    <property type="entry name" value="Sulfite Reductase Hemoprotein, domain 1"/>
    <property type="match status" value="1"/>
</dbReference>
<evidence type="ECO:0000256" key="3">
    <source>
        <dbReference type="ARBA" id="ARBA00010429"/>
    </source>
</evidence>
<dbReference type="PANTHER" id="PTHR43809">
    <property type="entry name" value="NITRITE REDUCTASE (NADH) LARGE SUBUNIT"/>
    <property type="match status" value="1"/>
</dbReference>
<feature type="domain" description="Nitrite/Sulfite reductase ferredoxin-like" evidence="18">
    <location>
        <begin position="562"/>
        <end position="626"/>
    </location>
</feature>
<evidence type="ECO:0000259" key="17">
    <source>
        <dbReference type="Pfam" id="PF01077"/>
    </source>
</evidence>
<feature type="binding site" evidence="16">
    <location>
        <position position="644"/>
    </location>
    <ligand>
        <name>[4Fe-4S] cluster</name>
        <dbReference type="ChEBI" id="CHEBI:49883"/>
    </ligand>
</feature>
<comment type="similarity">
    <text evidence="3">Belongs to the nitrite and sulfite reductase 4Fe-4S domain family.</text>
</comment>
<dbReference type="UniPathway" id="UPA00653"/>
<feature type="domain" description="BFD-like [2Fe-2S]-binding" evidence="19">
    <location>
        <begin position="423"/>
        <end position="471"/>
    </location>
</feature>
<evidence type="ECO:0000256" key="8">
    <source>
        <dbReference type="ARBA" id="ARBA00022723"/>
    </source>
</evidence>
<dbReference type="GO" id="GO:0051539">
    <property type="term" value="F:4 iron, 4 sulfur cluster binding"/>
    <property type="evidence" value="ECO:0007669"/>
    <property type="project" value="UniProtKB-KW"/>
</dbReference>
<dbReference type="SUPFAM" id="SSF51905">
    <property type="entry name" value="FAD/NAD(P)-binding domain"/>
    <property type="match status" value="2"/>
</dbReference>
<proteinExistence type="inferred from homology"/>
<feature type="domain" description="FAD/NAD(P)-binding" evidence="20">
    <location>
        <begin position="6"/>
        <end position="283"/>
    </location>
</feature>
<dbReference type="GO" id="GO:0042128">
    <property type="term" value="P:nitrate assimilation"/>
    <property type="evidence" value="ECO:0007669"/>
    <property type="project" value="UniProtKB-UniRule"/>
</dbReference>
<organism evidence="22 23">
    <name type="scientific">Acidihalobacter ferrooxydans</name>
    <dbReference type="NCBI Taxonomy" id="1765967"/>
    <lineage>
        <taxon>Bacteria</taxon>
        <taxon>Pseudomonadati</taxon>
        <taxon>Pseudomonadota</taxon>
        <taxon>Gammaproteobacteria</taxon>
        <taxon>Chromatiales</taxon>
        <taxon>Ectothiorhodospiraceae</taxon>
        <taxon>Acidihalobacter</taxon>
    </lineage>
</organism>
<dbReference type="GO" id="GO:0098809">
    <property type="term" value="F:nitrite reductase activity"/>
    <property type="evidence" value="ECO:0007669"/>
    <property type="project" value="InterPro"/>
</dbReference>
<feature type="domain" description="BFD-like [2Fe-2S]-binding" evidence="19">
    <location>
        <begin position="487"/>
        <end position="536"/>
    </location>
</feature>
<dbReference type="InterPro" id="IPR041575">
    <property type="entry name" value="Rubredoxin_C"/>
</dbReference>
<feature type="binding site" description="axial binding residue" evidence="16">
    <location>
        <position position="688"/>
    </location>
    <ligand>
        <name>siroheme</name>
        <dbReference type="ChEBI" id="CHEBI:60052"/>
    </ligand>
    <ligandPart>
        <name>Fe</name>
        <dbReference type="ChEBI" id="CHEBI:18248"/>
    </ligandPart>
</feature>
<dbReference type="InterPro" id="IPR017121">
    <property type="entry name" value="Nitrite_Rdtase_lsu"/>
</dbReference>
<evidence type="ECO:0000259" key="18">
    <source>
        <dbReference type="Pfam" id="PF03460"/>
    </source>
</evidence>
<dbReference type="FunFam" id="3.50.50.60:FF:000033">
    <property type="entry name" value="Nitrite reductase [NAD(P)H], large subunit"/>
    <property type="match status" value="1"/>
</dbReference>
<keyword evidence="6 15" id="KW-0285">Flavoprotein</keyword>
<evidence type="ECO:0000256" key="13">
    <source>
        <dbReference type="ARBA" id="ARBA00023063"/>
    </source>
</evidence>
<keyword evidence="9 15" id="KW-0274">FAD</keyword>
<feature type="binding site" evidence="16">
    <location>
        <position position="688"/>
    </location>
    <ligand>
        <name>[4Fe-4S] cluster</name>
        <dbReference type="ChEBI" id="CHEBI:49883"/>
    </ligand>
</feature>
<dbReference type="Gene3D" id="1.10.10.1100">
    <property type="entry name" value="BFD-like [2Fe-2S]-binding domain"/>
    <property type="match status" value="1"/>
</dbReference>